<proteinExistence type="predicted"/>
<evidence type="ECO:0000313" key="1">
    <source>
        <dbReference type="EMBL" id="GBH11104.1"/>
    </source>
</evidence>
<name>A0A2V0QDT6_PSESF</name>
<accession>A0A2V0QDT6</accession>
<dbReference type="Proteomes" id="UP000247480">
    <property type="component" value="Unassembled WGS sequence"/>
</dbReference>
<organism evidence="1 2">
    <name type="scientific">Pseudomonas syringae pv. actinidiae</name>
    <dbReference type="NCBI Taxonomy" id="103796"/>
    <lineage>
        <taxon>Bacteria</taxon>
        <taxon>Pseudomonadati</taxon>
        <taxon>Pseudomonadota</taxon>
        <taxon>Gammaproteobacteria</taxon>
        <taxon>Pseudomonadales</taxon>
        <taxon>Pseudomonadaceae</taxon>
        <taxon>Pseudomonas</taxon>
        <taxon>Pseudomonas syringae</taxon>
    </lineage>
</organism>
<dbReference type="EMBL" id="BGJZ01000222">
    <property type="protein sequence ID" value="GBH11104.1"/>
    <property type="molecule type" value="Genomic_DNA"/>
</dbReference>
<evidence type="ECO:0000313" key="2">
    <source>
        <dbReference type="Proteomes" id="UP000247480"/>
    </source>
</evidence>
<sequence length="151" mass="16865">MQVALSPQFLEGAIQGLCGDIEVELFSQYLALKSQCQHQPAQTQAKRFHAAWAQTAEGCWHGKDGSLKSRVQDNVFAGDCWYADVCSLYKKSVGASLLANSPVQPREPGYLNRCFREQARSHGNFDHAELRALAREVEPDSDQKSPRKVRT</sequence>
<reference evidence="1 2" key="1">
    <citation type="submission" date="2018-04" db="EMBL/GenBank/DDBJ databases">
        <title>Draft genome sequence of Pseudomonas syringae pv. actinidiae biovar 1 strains isolated from kiwifruit in Kagawa prefecture.</title>
        <authorList>
            <person name="Tabuchi M."/>
            <person name="Saito M."/>
            <person name="Fujiwara S."/>
            <person name="Sasa N."/>
            <person name="Akimitsu K."/>
            <person name="Gomi K."/>
            <person name="Konishi-Sugita S."/>
            <person name="Hamano K."/>
            <person name="Kataoka I."/>
        </authorList>
    </citation>
    <scope>NUCLEOTIDE SEQUENCE [LARGE SCALE GENOMIC DNA]</scope>
    <source>
        <strain evidence="1 2">MAFF212206</strain>
    </source>
</reference>
<dbReference type="AlphaFoldDB" id="A0A2V0QDT6"/>
<gene>
    <name evidence="1" type="ORF">KPSA1_04539</name>
</gene>
<protein>
    <submittedName>
        <fullName evidence="1">Threonine dehydratase</fullName>
    </submittedName>
</protein>
<comment type="caution">
    <text evidence="1">The sequence shown here is derived from an EMBL/GenBank/DDBJ whole genome shotgun (WGS) entry which is preliminary data.</text>
</comment>